<accession>A0A9X1JX12</accession>
<dbReference type="InterPro" id="IPR032828">
    <property type="entry name" value="PolyA_RNA-bd"/>
</dbReference>
<proteinExistence type="inferred from homology"/>
<dbReference type="InterPro" id="IPR050264">
    <property type="entry name" value="Bact_CCA-adding_enz_type3_sf"/>
</dbReference>
<evidence type="ECO:0000256" key="6">
    <source>
        <dbReference type="RuleBase" id="RU003953"/>
    </source>
</evidence>
<name>A0A9X1JX12_9RHOB</name>
<evidence type="ECO:0000256" key="1">
    <source>
        <dbReference type="ARBA" id="ARBA00001946"/>
    </source>
</evidence>
<evidence type="ECO:0000313" key="9">
    <source>
        <dbReference type="EMBL" id="MBW4706740.1"/>
    </source>
</evidence>
<evidence type="ECO:0000313" key="10">
    <source>
        <dbReference type="Proteomes" id="UP001138661"/>
    </source>
</evidence>
<keyword evidence="2" id="KW-0819">tRNA processing</keyword>
<dbReference type="Pfam" id="PF01743">
    <property type="entry name" value="PolyA_pol"/>
    <property type="match status" value="1"/>
</dbReference>
<dbReference type="AlphaFoldDB" id="A0A9X1JX12"/>
<evidence type="ECO:0000256" key="3">
    <source>
        <dbReference type="ARBA" id="ARBA00022695"/>
    </source>
</evidence>
<feature type="domain" description="tRNA nucleotidyltransferase/poly(A) polymerase RNA and SrmB- binding" evidence="8">
    <location>
        <begin position="193"/>
        <end position="245"/>
    </location>
</feature>
<dbReference type="GO" id="GO:0008033">
    <property type="term" value="P:tRNA processing"/>
    <property type="evidence" value="ECO:0007669"/>
    <property type="project" value="UniProtKB-KW"/>
</dbReference>
<evidence type="ECO:0000256" key="2">
    <source>
        <dbReference type="ARBA" id="ARBA00022694"/>
    </source>
</evidence>
<comment type="cofactor">
    <cofactor evidence="1">
        <name>Mg(2+)</name>
        <dbReference type="ChEBI" id="CHEBI:18420"/>
    </cofactor>
</comment>
<keyword evidence="5" id="KW-0460">Magnesium</keyword>
<keyword evidence="6" id="KW-0808">Transferase</keyword>
<feature type="domain" description="Poly A polymerase head" evidence="7">
    <location>
        <begin position="35"/>
        <end position="157"/>
    </location>
</feature>
<evidence type="ECO:0000256" key="5">
    <source>
        <dbReference type="ARBA" id="ARBA00022842"/>
    </source>
</evidence>
<reference evidence="9" key="1">
    <citation type="submission" date="2021-07" db="EMBL/GenBank/DDBJ databases">
        <title>Roseobacter insulae sp. nov., isolated from a tidal flat.</title>
        <authorList>
            <person name="Park S."/>
            <person name="Yoon J.-H."/>
        </authorList>
    </citation>
    <scope>NUCLEOTIDE SEQUENCE</scope>
    <source>
        <strain evidence="9">YSTF-M11</strain>
    </source>
</reference>
<keyword evidence="4" id="KW-0479">Metal-binding</keyword>
<sequence>MDRPDFTVVPTDTHWLTDPGAQAVCRAVSARGAQIYFVGGCVRDAVLGIPGADVDMATDALPQDVTGLAEAADLKVVPTGIDHGTVTIVAHGTGYEVTTFRRDIKTDGRHAEVVFSKDISEDARRRDFTLNALYATPGGTIVDPLGGLPDCLARRIRFIEDAGARIREDYLRALRFFRFHAWYADPEAGFDVEALDAIAQNAAGVEKLSAERIGAEVSKLLAAPDPVQCIATMQHTGLLQRVLPGSDITLLGPVVHNQKALGLRPDWRVRLAALGGEGAKARLRMSSKDAKVMELLQSVLGNMMPIPEVAYRYGETIAAGALVLGSALASQPVVTDDLDPIKKAAVARFPIKAQDLMPALSGKALGDRLGYLERRWIASQFRLTREELMTLE</sequence>
<dbReference type="Pfam" id="PF12627">
    <property type="entry name" value="PolyA_pol_RNAbd"/>
    <property type="match status" value="1"/>
</dbReference>
<organism evidence="9 10">
    <name type="scientific">Roseobacter insulae</name>
    <dbReference type="NCBI Taxonomy" id="2859783"/>
    <lineage>
        <taxon>Bacteria</taxon>
        <taxon>Pseudomonadati</taxon>
        <taxon>Pseudomonadota</taxon>
        <taxon>Alphaproteobacteria</taxon>
        <taxon>Rhodobacterales</taxon>
        <taxon>Roseobacteraceae</taxon>
        <taxon>Roseobacter</taxon>
    </lineage>
</organism>
<dbReference type="GO" id="GO:0046872">
    <property type="term" value="F:metal ion binding"/>
    <property type="evidence" value="ECO:0007669"/>
    <property type="project" value="UniProtKB-KW"/>
</dbReference>
<evidence type="ECO:0000256" key="4">
    <source>
        <dbReference type="ARBA" id="ARBA00022723"/>
    </source>
</evidence>
<dbReference type="PANTHER" id="PTHR46173:SF1">
    <property type="entry name" value="CCA TRNA NUCLEOTIDYLTRANSFERASE 1, MITOCHONDRIAL"/>
    <property type="match status" value="1"/>
</dbReference>
<comment type="caution">
    <text evidence="9">The sequence shown here is derived from an EMBL/GenBank/DDBJ whole genome shotgun (WGS) entry which is preliminary data.</text>
</comment>
<dbReference type="PANTHER" id="PTHR46173">
    <property type="entry name" value="CCA TRNA NUCLEOTIDYLTRANSFERASE 1, MITOCHONDRIAL"/>
    <property type="match status" value="1"/>
</dbReference>
<dbReference type="GO" id="GO:0000049">
    <property type="term" value="F:tRNA binding"/>
    <property type="evidence" value="ECO:0007669"/>
    <property type="project" value="TreeGrafter"/>
</dbReference>
<dbReference type="InterPro" id="IPR002646">
    <property type="entry name" value="PolA_pol_head_dom"/>
</dbReference>
<evidence type="ECO:0000259" key="8">
    <source>
        <dbReference type="Pfam" id="PF12627"/>
    </source>
</evidence>
<keyword evidence="3" id="KW-0548">Nucleotidyltransferase</keyword>
<dbReference type="CDD" id="cd05398">
    <property type="entry name" value="NT_ClassII-CCAase"/>
    <property type="match status" value="1"/>
</dbReference>
<dbReference type="GO" id="GO:0016779">
    <property type="term" value="F:nucleotidyltransferase activity"/>
    <property type="evidence" value="ECO:0007669"/>
    <property type="project" value="UniProtKB-KW"/>
</dbReference>
<evidence type="ECO:0000259" key="7">
    <source>
        <dbReference type="Pfam" id="PF01743"/>
    </source>
</evidence>
<dbReference type="RefSeq" id="WP_219498715.1">
    <property type="nucleotide sequence ID" value="NZ_JAHXDN010000001.1"/>
</dbReference>
<dbReference type="EMBL" id="JAHXDN010000001">
    <property type="protein sequence ID" value="MBW4706740.1"/>
    <property type="molecule type" value="Genomic_DNA"/>
</dbReference>
<gene>
    <name evidence="9" type="ORF">KX928_02960</name>
</gene>
<keyword evidence="6" id="KW-0694">RNA-binding</keyword>
<comment type="similarity">
    <text evidence="6">Belongs to the tRNA nucleotidyltransferase/poly(A) polymerase family.</text>
</comment>
<keyword evidence="10" id="KW-1185">Reference proteome</keyword>
<protein>
    <submittedName>
        <fullName evidence="9">CCA tRNA nucleotidyltransferase</fullName>
    </submittedName>
</protein>
<dbReference type="Proteomes" id="UP001138661">
    <property type="component" value="Unassembled WGS sequence"/>
</dbReference>